<accession>A0A2I1I3S9</accession>
<dbReference type="PANTHER" id="PTHR43745:SF2">
    <property type="entry name" value="NITROREDUCTASE MJ1384-RELATED"/>
    <property type="match status" value="1"/>
</dbReference>
<comment type="caution">
    <text evidence="2">The sequence shown here is derived from an EMBL/GenBank/DDBJ whole genome shotgun (WGS) entry which is preliminary data.</text>
</comment>
<dbReference type="SUPFAM" id="SSF55469">
    <property type="entry name" value="FMN-dependent nitroreductase-like"/>
    <property type="match status" value="2"/>
</dbReference>
<dbReference type="Pfam" id="PF00881">
    <property type="entry name" value="Nitroreductase"/>
    <property type="match status" value="2"/>
</dbReference>
<dbReference type="EMBL" id="PKKJ01000014">
    <property type="protein sequence ID" value="PKY65782.1"/>
    <property type="molecule type" value="Genomic_DNA"/>
</dbReference>
<dbReference type="InterPro" id="IPR029479">
    <property type="entry name" value="Nitroreductase"/>
</dbReference>
<organism evidence="2 3">
    <name type="scientific">Schaalia turicensis</name>
    <dbReference type="NCBI Taxonomy" id="131111"/>
    <lineage>
        <taxon>Bacteria</taxon>
        <taxon>Bacillati</taxon>
        <taxon>Actinomycetota</taxon>
        <taxon>Actinomycetes</taxon>
        <taxon>Actinomycetales</taxon>
        <taxon>Actinomycetaceae</taxon>
        <taxon>Schaalia</taxon>
    </lineage>
</organism>
<reference evidence="2 3" key="1">
    <citation type="submission" date="2017-12" db="EMBL/GenBank/DDBJ databases">
        <title>Phylogenetic diversity of female urinary microbiome.</title>
        <authorList>
            <person name="Thomas-White K."/>
            <person name="Wolfe A.J."/>
        </authorList>
    </citation>
    <scope>NUCLEOTIDE SEQUENCE [LARGE SCALE GENOMIC DNA]</scope>
    <source>
        <strain evidence="2 3">UMB0250</strain>
    </source>
</reference>
<dbReference type="OrthoDB" id="9801593at2"/>
<feature type="domain" description="Nitroreductase" evidence="1">
    <location>
        <begin position="89"/>
        <end position="259"/>
    </location>
</feature>
<protein>
    <recommendedName>
        <fullName evidence="1">Nitroreductase domain-containing protein</fullName>
    </recommendedName>
</protein>
<dbReference type="PANTHER" id="PTHR43745">
    <property type="entry name" value="NITROREDUCTASE MJ1384-RELATED"/>
    <property type="match status" value="1"/>
</dbReference>
<dbReference type="InterPro" id="IPR000415">
    <property type="entry name" value="Nitroreductase-like"/>
</dbReference>
<dbReference type="AlphaFoldDB" id="A0A2I1I3S9"/>
<proteinExistence type="predicted"/>
<dbReference type="RefSeq" id="WP_071128857.1">
    <property type="nucleotide sequence ID" value="NZ_PKKJ01000014.1"/>
</dbReference>
<evidence type="ECO:0000313" key="3">
    <source>
        <dbReference type="Proteomes" id="UP000234545"/>
    </source>
</evidence>
<gene>
    <name evidence="2" type="ORF">CYJ25_07775</name>
</gene>
<dbReference type="GO" id="GO:0016491">
    <property type="term" value="F:oxidoreductase activity"/>
    <property type="evidence" value="ECO:0007669"/>
    <property type="project" value="InterPro"/>
</dbReference>
<feature type="domain" description="Nitroreductase" evidence="1">
    <location>
        <begin position="406"/>
        <end position="523"/>
    </location>
</feature>
<sequence>MTTDSKDVFMPSAASAYIRNVLCRAQIPLEPENHKTNWEDKPRTHKVYSGAKTVRFHGGFPTNDMTLEQVLMDGKAAEFRPYDLDSLIELLWAAYGIKLRKLHIYRNEGVSHIHEYLRPVWGRGASGGGSLYSLEVYLVCAGEQGLVPGIYNWNSNRNELQRLVVGNVTDRVRQTLPDPVEGASSFLIMTVKIWKNSFKYSTFAPHVTATDIGTACSSWVLWARSRGLDFKPQLWFDEPALNELLSLDPDLESAVAVVPLNFGADRISAGWTGNVQREESERSVNLLRWDRNELVVREMREAGQGTMPVAHNSPSRKSGHQVLETIDLPAPTPLDMPLVDTLRTRRSTFGMLSNSVGPMTQQDLHAMLLAGLRANEGVDFAGLAPHETIGAWVLVNNVEGLKPGAYRYHDGKLELMLEGTLYDFQQRTYYLKNYDFGSTAAVITLTGWPDHLMNQMGPRGLRVQDALLGAACQYIYLAAASLKLGCGAALGFAYDAYAELFDTARVESKDPEDEWPMLIMAVGPEQLDIAEVQMELESA</sequence>
<name>A0A2I1I3S9_9ACTO</name>
<dbReference type="InterPro" id="IPR052544">
    <property type="entry name" value="Bacteriocin_Proc_Enz"/>
</dbReference>
<dbReference type="Gene3D" id="3.40.109.10">
    <property type="entry name" value="NADH Oxidase"/>
    <property type="match status" value="2"/>
</dbReference>
<evidence type="ECO:0000313" key="2">
    <source>
        <dbReference type="EMBL" id="PKY65782.1"/>
    </source>
</evidence>
<evidence type="ECO:0000259" key="1">
    <source>
        <dbReference type="Pfam" id="PF00881"/>
    </source>
</evidence>
<dbReference type="Proteomes" id="UP000234545">
    <property type="component" value="Unassembled WGS sequence"/>
</dbReference>